<protein>
    <submittedName>
        <fullName evidence="2">PAS domain-containing protein</fullName>
    </submittedName>
</protein>
<evidence type="ECO:0000313" key="2">
    <source>
        <dbReference type="EMBL" id="MFL0198852.1"/>
    </source>
</evidence>
<dbReference type="Gene3D" id="3.30.450.20">
    <property type="entry name" value="PAS domain"/>
    <property type="match status" value="1"/>
</dbReference>
<proteinExistence type="predicted"/>
<comment type="caution">
    <text evidence="2">The sequence shown here is derived from an EMBL/GenBank/DDBJ whole genome shotgun (WGS) entry which is preliminary data.</text>
</comment>
<dbReference type="InterPro" id="IPR035965">
    <property type="entry name" value="PAS-like_dom_sf"/>
</dbReference>
<dbReference type="InterPro" id="IPR013656">
    <property type="entry name" value="PAS_4"/>
</dbReference>
<reference evidence="2 3" key="1">
    <citation type="submission" date="2024-11" db="EMBL/GenBank/DDBJ databases">
        <authorList>
            <person name="Heng Y.C."/>
            <person name="Lim A.C.H."/>
            <person name="Lee J.K.Y."/>
            <person name="Kittelmann S."/>
        </authorList>
    </citation>
    <scope>NUCLEOTIDE SEQUENCE [LARGE SCALE GENOMIC DNA]</scope>
    <source>
        <strain evidence="2 3">WILCCON 0269</strain>
    </source>
</reference>
<dbReference type="SUPFAM" id="SSF55785">
    <property type="entry name" value="PYP-like sensor domain (PAS domain)"/>
    <property type="match status" value="1"/>
</dbReference>
<dbReference type="EMBL" id="JBJHZX010000110">
    <property type="protein sequence ID" value="MFL0198852.1"/>
    <property type="molecule type" value="Genomic_DNA"/>
</dbReference>
<name>A0ABW8SS31_9CLOT</name>
<feature type="domain" description="PAS fold-4" evidence="1">
    <location>
        <begin position="32"/>
        <end position="132"/>
    </location>
</feature>
<accession>A0ABW8SS31</accession>
<evidence type="ECO:0000259" key="1">
    <source>
        <dbReference type="Pfam" id="PF08448"/>
    </source>
</evidence>
<dbReference type="Proteomes" id="UP001623660">
    <property type="component" value="Unassembled WGS sequence"/>
</dbReference>
<dbReference type="RefSeq" id="WP_406794964.1">
    <property type="nucleotide sequence ID" value="NZ_JBJHZX010000110.1"/>
</dbReference>
<gene>
    <name evidence="2" type="ORF">ACJDU8_25370</name>
</gene>
<dbReference type="Pfam" id="PF08448">
    <property type="entry name" value="PAS_4"/>
    <property type="match status" value="1"/>
</dbReference>
<organism evidence="2 3">
    <name type="scientific">Candidatus Clostridium eludens</name>
    <dbReference type="NCBI Taxonomy" id="3381663"/>
    <lineage>
        <taxon>Bacteria</taxon>
        <taxon>Bacillati</taxon>
        <taxon>Bacillota</taxon>
        <taxon>Clostridia</taxon>
        <taxon>Eubacteriales</taxon>
        <taxon>Clostridiaceae</taxon>
        <taxon>Clostridium</taxon>
    </lineage>
</organism>
<keyword evidence="3" id="KW-1185">Reference proteome</keyword>
<sequence length="140" mass="16318">MRNQIPDLTISLFFKNNYLLNNISGAAIYSVPDLILLKVNQKYMDGCNSPFNKIENSIGRPINDFVTGYVGSPTETAWNSVLEIQKTSYIKELKFEEDERRTTYWDATKTPIFENGKMRYIFEITTDVTERVHDKQHIQQ</sequence>
<evidence type="ECO:0000313" key="3">
    <source>
        <dbReference type="Proteomes" id="UP001623660"/>
    </source>
</evidence>